<proteinExistence type="predicted"/>
<dbReference type="Proteomes" id="UP000274429">
    <property type="component" value="Unassembled WGS sequence"/>
</dbReference>
<gene>
    <name evidence="1" type="ORF">TTAC_LOCUS1763</name>
</gene>
<sequence>MSKSLTIGKKHKCRSREINFEDARTVNVNLESGPKMCLYTHKNDNLYKKARYTQFMRWMGKGVKDTRTRITRASD</sequence>
<accession>A0A0R3WLY8</accession>
<dbReference type="WBParaSite" id="TTAC_0000177601-mRNA-1">
    <property type="protein sequence ID" value="TTAC_0000177601-mRNA-1"/>
    <property type="gene ID" value="TTAC_0000177601"/>
</dbReference>
<name>A0A0R3WLY8_HYDTA</name>
<dbReference type="OrthoDB" id="10341788at2759"/>
<reference evidence="3" key="1">
    <citation type="submission" date="2017-02" db="UniProtKB">
        <authorList>
            <consortium name="WormBaseParasite"/>
        </authorList>
    </citation>
    <scope>IDENTIFICATION</scope>
</reference>
<dbReference type="AlphaFoldDB" id="A0A0R3WLY8"/>
<evidence type="ECO:0000313" key="3">
    <source>
        <dbReference type="WBParaSite" id="TTAC_0000177601-mRNA-1"/>
    </source>
</evidence>
<evidence type="ECO:0000313" key="1">
    <source>
        <dbReference type="EMBL" id="VDM18503.1"/>
    </source>
</evidence>
<evidence type="ECO:0000313" key="2">
    <source>
        <dbReference type="Proteomes" id="UP000274429"/>
    </source>
</evidence>
<organism evidence="3">
    <name type="scientific">Hydatigena taeniaeformis</name>
    <name type="common">Feline tapeworm</name>
    <name type="synonym">Taenia taeniaeformis</name>
    <dbReference type="NCBI Taxonomy" id="6205"/>
    <lineage>
        <taxon>Eukaryota</taxon>
        <taxon>Metazoa</taxon>
        <taxon>Spiralia</taxon>
        <taxon>Lophotrochozoa</taxon>
        <taxon>Platyhelminthes</taxon>
        <taxon>Cestoda</taxon>
        <taxon>Eucestoda</taxon>
        <taxon>Cyclophyllidea</taxon>
        <taxon>Taeniidae</taxon>
        <taxon>Hydatigera</taxon>
    </lineage>
</organism>
<reference evidence="1 2" key="2">
    <citation type="submission" date="2018-11" db="EMBL/GenBank/DDBJ databases">
        <authorList>
            <consortium name="Pathogen Informatics"/>
        </authorList>
    </citation>
    <scope>NUCLEOTIDE SEQUENCE [LARGE SCALE GENOMIC DNA]</scope>
</reference>
<dbReference type="EMBL" id="UYWX01000495">
    <property type="protein sequence ID" value="VDM18503.1"/>
    <property type="molecule type" value="Genomic_DNA"/>
</dbReference>
<protein>
    <submittedName>
        <fullName evidence="3">Ovule protein</fullName>
    </submittedName>
</protein>
<keyword evidence="2" id="KW-1185">Reference proteome</keyword>